<evidence type="ECO:0000313" key="1">
    <source>
        <dbReference type="EMBL" id="MDI2112164.1"/>
    </source>
</evidence>
<evidence type="ECO:0008006" key="3">
    <source>
        <dbReference type="Google" id="ProtNLM"/>
    </source>
</evidence>
<comment type="caution">
    <text evidence="1">The sequence shown here is derived from an EMBL/GenBank/DDBJ whole genome shotgun (WGS) entry which is preliminary data.</text>
</comment>
<name>A0ABT6Q5J5_9PROT</name>
<accession>A0ABT6Q5J5</accession>
<organism evidence="1 2">
    <name type="scientific">Commensalibacter nepenthis</name>
    <dbReference type="NCBI Taxonomy" id="3043872"/>
    <lineage>
        <taxon>Bacteria</taxon>
        <taxon>Pseudomonadati</taxon>
        <taxon>Pseudomonadota</taxon>
        <taxon>Alphaproteobacteria</taxon>
        <taxon>Acetobacterales</taxon>
        <taxon>Acetobacteraceae</taxon>
    </lineage>
</organism>
<protein>
    <recommendedName>
        <fullName evidence="3">Glycosyltransferase family 2 protein</fullName>
    </recommendedName>
</protein>
<proteinExistence type="predicted"/>
<keyword evidence="2" id="KW-1185">Reference proteome</keyword>
<gene>
    <name evidence="1" type="ORF">QJV33_02480</name>
</gene>
<dbReference type="Proteomes" id="UP001431775">
    <property type="component" value="Unassembled WGS sequence"/>
</dbReference>
<evidence type="ECO:0000313" key="2">
    <source>
        <dbReference type="Proteomes" id="UP001431775"/>
    </source>
</evidence>
<dbReference type="RefSeq" id="WP_281461833.1">
    <property type="nucleotide sequence ID" value="NZ_JASBAN010000001.1"/>
</dbReference>
<dbReference type="EMBL" id="JASBAN010000001">
    <property type="protein sequence ID" value="MDI2112164.1"/>
    <property type="molecule type" value="Genomic_DNA"/>
</dbReference>
<reference evidence="1" key="1">
    <citation type="submission" date="2023-05" db="EMBL/GenBank/DDBJ databases">
        <title>Whole genome sequence of Commensalibacter sp.</title>
        <authorList>
            <person name="Charoenyingcharoen P."/>
            <person name="Yukphan P."/>
        </authorList>
    </citation>
    <scope>NUCLEOTIDE SEQUENCE</scope>
    <source>
        <strain evidence="1">TBRC 10068</strain>
    </source>
</reference>
<sequence>MQNLYPRVAAFTLCYKEDILLPIWVNSYSNLVGRENLFILDHSNESPIVIEGIKSAIVKRPYYDEVERLNAVKMWQQQLLETYNWVIFSDTDEFIVFRPPSPNITIQTYLGQQTDKILRCIGVKVVDPENAPPMDWTKPILPQRPKGMISSWSCKALISSIPNDWNPGFHTTNSSSTWNKHFWLFHLKYADETRLMHRLSMTRQFEWSAQSIKAGFGGLHRVSDSTMRKYLNKLRTNQQDGTLDDMLNTTTDPNIISSPLMDIPQDLMSSL</sequence>